<dbReference type="Pfam" id="PF01225">
    <property type="entry name" value="Mur_ligase"/>
    <property type="match status" value="1"/>
</dbReference>
<dbReference type="Gene3D" id="3.90.190.20">
    <property type="entry name" value="Mur ligase, C-terminal domain"/>
    <property type="match status" value="1"/>
</dbReference>
<dbReference type="InterPro" id="IPR005863">
    <property type="entry name" value="UDP-N-AcMur_synth"/>
</dbReference>
<comment type="function">
    <text evidence="10 11">Involved in cell wall formation. Catalyzes the final step in the synthesis of UDP-N-acetylmuramoyl-pentapeptide, the precursor of murein.</text>
</comment>
<dbReference type="GO" id="GO:0008360">
    <property type="term" value="P:regulation of cell shape"/>
    <property type="evidence" value="ECO:0007669"/>
    <property type="project" value="UniProtKB-KW"/>
</dbReference>
<dbReference type="UniPathway" id="UPA00219"/>
<evidence type="ECO:0000256" key="9">
    <source>
        <dbReference type="ARBA" id="ARBA00023316"/>
    </source>
</evidence>
<dbReference type="InterPro" id="IPR004101">
    <property type="entry name" value="Mur_ligase_C"/>
</dbReference>
<dbReference type="SUPFAM" id="SSF53623">
    <property type="entry name" value="MurD-like peptide ligases, catalytic domain"/>
    <property type="match status" value="1"/>
</dbReference>
<protein>
    <recommendedName>
        <fullName evidence="10 11">UDP-N-acetylmuramoyl-tripeptide--D-alanyl-D-alanine ligase</fullName>
        <ecNumber evidence="10 11">6.3.2.10</ecNumber>
    </recommendedName>
    <alternativeName>
        <fullName evidence="10">D-alanyl-D-alanine-adding enzyme</fullName>
    </alternativeName>
</protein>
<comment type="pathway">
    <text evidence="10 11">Cell wall biogenesis; peptidoglycan biosynthesis.</text>
</comment>
<evidence type="ECO:0000259" key="13">
    <source>
        <dbReference type="Pfam" id="PF02875"/>
    </source>
</evidence>
<feature type="domain" description="Mur ligase C-terminal" evidence="13">
    <location>
        <begin position="332"/>
        <end position="435"/>
    </location>
</feature>
<evidence type="ECO:0000256" key="8">
    <source>
        <dbReference type="ARBA" id="ARBA00023306"/>
    </source>
</evidence>
<dbReference type="SUPFAM" id="SSF53244">
    <property type="entry name" value="MurD-like peptide ligases, peptide-binding domain"/>
    <property type="match status" value="1"/>
</dbReference>
<dbReference type="InterPro" id="IPR036615">
    <property type="entry name" value="Mur_ligase_C_dom_sf"/>
</dbReference>
<comment type="similarity">
    <text evidence="10">Belongs to the MurCDEF family. MurF subfamily.</text>
</comment>
<keyword evidence="5 10" id="KW-0067">ATP-binding</keyword>
<dbReference type="PANTHER" id="PTHR43024">
    <property type="entry name" value="UDP-N-ACETYLMURAMOYL-TRIPEPTIDE--D-ALANYL-D-ALANINE LIGASE"/>
    <property type="match status" value="1"/>
</dbReference>
<reference evidence="16" key="1">
    <citation type="journal article" date="2014" name="FEMS Microbiol. Lett.">
        <title>Draft Genomic DNA Sequence of the Facultatively Methylotrophic Bacterium Acidomonas methanolica type strain MB58.</title>
        <authorList>
            <person name="Higashiura N."/>
            <person name="Hadano H."/>
            <person name="Hirakawa H."/>
            <person name="Matsutani M."/>
            <person name="Takabe S."/>
            <person name="Matsushita K."/>
            <person name="Azuma Y."/>
        </authorList>
    </citation>
    <scope>NUCLEOTIDE SEQUENCE [LARGE SCALE GENOMIC DNA]</scope>
    <source>
        <strain evidence="16">MB58</strain>
    </source>
</reference>
<feature type="binding site" evidence="10">
    <location>
        <begin position="110"/>
        <end position="116"/>
    </location>
    <ligand>
        <name>ATP</name>
        <dbReference type="ChEBI" id="CHEBI:30616"/>
    </ligand>
</feature>
<comment type="catalytic activity">
    <reaction evidence="10 11">
        <text>D-alanyl-D-alanine + UDP-N-acetyl-alpha-D-muramoyl-L-alanyl-gamma-D-glutamyl-meso-2,6-diaminopimelate + ATP = UDP-N-acetyl-alpha-D-muramoyl-L-alanyl-gamma-D-glutamyl-meso-2,6-diaminopimeloyl-D-alanyl-D-alanine + ADP + phosphate + H(+)</text>
        <dbReference type="Rhea" id="RHEA:28374"/>
        <dbReference type="ChEBI" id="CHEBI:15378"/>
        <dbReference type="ChEBI" id="CHEBI:30616"/>
        <dbReference type="ChEBI" id="CHEBI:43474"/>
        <dbReference type="ChEBI" id="CHEBI:57822"/>
        <dbReference type="ChEBI" id="CHEBI:61386"/>
        <dbReference type="ChEBI" id="CHEBI:83905"/>
        <dbReference type="ChEBI" id="CHEBI:456216"/>
        <dbReference type="EC" id="6.3.2.10"/>
    </reaction>
</comment>
<dbReference type="PANTHER" id="PTHR43024:SF1">
    <property type="entry name" value="UDP-N-ACETYLMURAMOYL-TRIPEPTIDE--D-ALANYL-D-ALANINE LIGASE"/>
    <property type="match status" value="1"/>
</dbReference>
<dbReference type="Pfam" id="PF02875">
    <property type="entry name" value="Mur_ligase_C"/>
    <property type="match status" value="1"/>
</dbReference>
<dbReference type="Gene3D" id="3.40.1390.10">
    <property type="entry name" value="MurE/MurF, N-terminal domain"/>
    <property type="match status" value="1"/>
</dbReference>
<evidence type="ECO:0000256" key="6">
    <source>
        <dbReference type="ARBA" id="ARBA00022960"/>
    </source>
</evidence>
<dbReference type="GO" id="GO:0051301">
    <property type="term" value="P:cell division"/>
    <property type="evidence" value="ECO:0007669"/>
    <property type="project" value="UniProtKB-KW"/>
</dbReference>
<keyword evidence="8 10" id="KW-0131">Cell cycle</keyword>
<dbReference type="InterPro" id="IPR013221">
    <property type="entry name" value="Mur_ligase_cen"/>
</dbReference>
<dbReference type="GO" id="GO:0005737">
    <property type="term" value="C:cytoplasm"/>
    <property type="evidence" value="ECO:0007669"/>
    <property type="project" value="UniProtKB-SubCell"/>
</dbReference>
<evidence type="ECO:0000256" key="1">
    <source>
        <dbReference type="ARBA" id="ARBA00022490"/>
    </source>
</evidence>
<comment type="caution">
    <text evidence="15">The sequence shown here is derived from an EMBL/GenBank/DDBJ whole genome shotgun (WGS) entry which is preliminary data.</text>
</comment>
<proteinExistence type="inferred from homology"/>
<evidence type="ECO:0000256" key="3">
    <source>
        <dbReference type="ARBA" id="ARBA00022618"/>
    </source>
</evidence>
<evidence type="ECO:0000256" key="2">
    <source>
        <dbReference type="ARBA" id="ARBA00022598"/>
    </source>
</evidence>
<keyword evidence="4 10" id="KW-0547">Nucleotide-binding</keyword>
<evidence type="ECO:0000256" key="4">
    <source>
        <dbReference type="ARBA" id="ARBA00022741"/>
    </source>
</evidence>
<evidence type="ECO:0000259" key="14">
    <source>
        <dbReference type="Pfam" id="PF08245"/>
    </source>
</evidence>
<dbReference type="EC" id="6.3.2.10" evidence="10 11"/>
<dbReference type="GO" id="GO:0008766">
    <property type="term" value="F:UDP-N-acetylmuramoylalanyl-D-glutamyl-2,6-diaminopimelate-D-alanyl-D-alanine ligase activity"/>
    <property type="evidence" value="ECO:0007669"/>
    <property type="project" value="RHEA"/>
</dbReference>
<keyword evidence="7 10" id="KW-0573">Peptidoglycan synthesis</keyword>
<dbReference type="GO" id="GO:0005524">
    <property type="term" value="F:ATP binding"/>
    <property type="evidence" value="ECO:0007669"/>
    <property type="project" value="UniProtKB-UniRule"/>
</dbReference>
<accession>A0A023D954</accession>
<evidence type="ECO:0000256" key="11">
    <source>
        <dbReference type="RuleBase" id="RU004136"/>
    </source>
</evidence>
<organism evidence="15 16">
    <name type="scientific">Acidomonas methanolica NBRC 104435</name>
    <dbReference type="NCBI Taxonomy" id="1231351"/>
    <lineage>
        <taxon>Bacteria</taxon>
        <taxon>Pseudomonadati</taxon>
        <taxon>Pseudomonadota</taxon>
        <taxon>Alphaproteobacteria</taxon>
        <taxon>Acetobacterales</taxon>
        <taxon>Acetobacteraceae</taxon>
        <taxon>Acidomonas</taxon>
    </lineage>
</organism>
<keyword evidence="6 10" id="KW-0133">Cell shape</keyword>
<evidence type="ECO:0000256" key="5">
    <source>
        <dbReference type="ARBA" id="ARBA00022840"/>
    </source>
</evidence>
<dbReference type="Gene3D" id="3.40.1190.10">
    <property type="entry name" value="Mur-like, catalytic domain"/>
    <property type="match status" value="1"/>
</dbReference>
<dbReference type="GO" id="GO:0071555">
    <property type="term" value="P:cell wall organization"/>
    <property type="evidence" value="ECO:0007669"/>
    <property type="project" value="UniProtKB-KW"/>
</dbReference>
<feature type="domain" description="Mur ligase N-terminal catalytic" evidence="12">
    <location>
        <begin position="28"/>
        <end position="75"/>
    </location>
</feature>
<feature type="domain" description="Mur ligase central" evidence="14">
    <location>
        <begin position="108"/>
        <end position="292"/>
    </location>
</feature>
<name>A0A023D954_ACIMT</name>
<keyword evidence="16" id="KW-1185">Reference proteome</keyword>
<dbReference type="InterPro" id="IPR036565">
    <property type="entry name" value="Mur-like_cat_sf"/>
</dbReference>
<keyword evidence="3 10" id="KW-0132">Cell division</keyword>
<dbReference type="OrthoDB" id="9800958at2"/>
<dbReference type="Proteomes" id="UP000019760">
    <property type="component" value="Unassembled WGS sequence"/>
</dbReference>
<evidence type="ECO:0000256" key="7">
    <source>
        <dbReference type="ARBA" id="ARBA00022984"/>
    </source>
</evidence>
<dbReference type="GO" id="GO:0009252">
    <property type="term" value="P:peptidoglycan biosynthetic process"/>
    <property type="evidence" value="ECO:0007669"/>
    <property type="project" value="UniProtKB-UniRule"/>
</dbReference>
<evidence type="ECO:0000259" key="12">
    <source>
        <dbReference type="Pfam" id="PF01225"/>
    </source>
</evidence>
<dbReference type="EMBL" id="BAND01000112">
    <property type="protein sequence ID" value="GAJ30230.1"/>
    <property type="molecule type" value="Genomic_DNA"/>
</dbReference>
<sequence>MRSDAAPLWSSAELRAATGGTLAAETGVRGVSIDTRTIQPGDLFIALAGDNSDGHVHLDTAFARGAAIAMAHRDGDDPRLLHVADTMRGLQDLGRAGRARFGGTAIGVTGSVGKTTTKDMLKLALAAYGPAHASVASYNNHWGVPLTLARLPRDAAFCIAEIGMNHPGEIAPLAALAAPHHAVISSIGTSHLGHMGSIHAIALEKSALIAALPPGGVAFVPDDAPGQDCFEAAAARSGASLRRVGAGRSADFRLIDLTCTAEGSRFTLGGHEVTLEAPGRHLARNAAAVLAVILSLGLDLAPAIASLRGYRPGAGRGLTEPLPCGAALMDESYNASSLSMRAAFDTLALLPATRRIAVLGDMLELGPFAEAEHAGLAPDAARAADLVFCCGPAMNALFTALPPEKRGAWAPDAASLAPLLKPFLTNGDLVLIKGSNGSRMRDIVAALKTPEPETREGAH</sequence>
<comment type="subcellular location">
    <subcellularLocation>
        <location evidence="10 11">Cytoplasm</location>
    </subcellularLocation>
</comment>
<keyword evidence="1 10" id="KW-0963">Cytoplasm</keyword>
<dbReference type="InterPro" id="IPR000713">
    <property type="entry name" value="Mur_ligase_N"/>
</dbReference>
<keyword evidence="9 10" id="KW-0961">Cell wall biogenesis/degradation</keyword>
<dbReference type="InterPro" id="IPR051046">
    <property type="entry name" value="MurCDEF_CellWall_CoF430Synth"/>
</dbReference>
<dbReference type="Pfam" id="PF08245">
    <property type="entry name" value="Mur_ligase_M"/>
    <property type="match status" value="1"/>
</dbReference>
<dbReference type="RefSeq" id="WP_042061041.1">
    <property type="nucleotide sequence ID" value="NZ_BAND01000112.1"/>
</dbReference>
<evidence type="ECO:0000256" key="10">
    <source>
        <dbReference type="HAMAP-Rule" id="MF_02019"/>
    </source>
</evidence>
<reference evidence="15 16" key="2">
    <citation type="journal article" date="2014" name="FEMS Microbiol. Lett.">
        <title>Draft genomic DNA sequence of the facultatively methylotrophic bacterium Acidomonas methanolica type strain MB58.</title>
        <authorList>
            <person name="Higashiura N."/>
            <person name="Hadano H."/>
            <person name="Hirakawa H."/>
            <person name="Matsutani M."/>
            <person name="Takabe S."/>
            <person name="Matsushita K."/>
            <person name="Azuma Y."/>
        </authorList>
    </citation>
    <scope>NUCLEOTIDE SEQUENCE [LARGE SCALE GENOMIC DNA]</scope>
    <source>
        <strain evidence="15 16">MB58</strain>
    </source>
</reference>
<dbReference type="SUPFAM" id="SSF63418">
    <property type="entry name" value="MurE/MurF N-terminal domain"/>
    <property type="match status" value="1"/>
</dbReference>
<evidence type="ECO:0000313" key="15">
    <source>
        <dbReference type="EMBL" id="GAJ30230.1"/>
    </source>
</evidence>
<keyword evidence="2 10" id="KW-0436">Ligase</keyword>
<dbReference type="HAMAP" id="MF_02019">
    <property type="entry name" value="MurF"/>
    <property type="match status" value="1"/>
</dbReference>
<dbReference type="GO" id="GO:0047480">
    <property type="term" value="F:UDP-N-acetylmuramoyl-tripeptide-D-alanyl-D-alanine ligase activity"/>
    <property type="evidence" value="ECO:0007669"/>
    <property type="project" value="UniProtKB-UniRule"/>
</dbReference>
<dbReference type="AlphaFoldDB" id="A0A023D954"/>
<dbReference type="NCBIfam" id="TIGR01143">
    <property type="entry name" value="murF"/>
    <property type="match status" value="1"/>
</dbReference>
<dbReference type="InterPro" id="IPR035911">
    <property type="entry name" value="MurE/MurF_N"/>
</dbReference>
<gene>
    <name evidence="10" type="primary">murF</name>
    <name evidence="15" type="ORF">Amme_113_002</name>
</gene>
<evidence type="ECO:0000313" key="16">
    <source>
        <dbReference type="Proteomes" id="UP000019760"/>
    </source>
</evidence>